<dbReference type="InterPro" id="IPR036754">
    <property type="entry name" value="YbaK/aa-tRNA-synt-asso_dom_sf"/>
</dbReference>
<dbReference type="GO" id="GO:0002161">
    <property type="term" value="F:aminoacyl-tRNA deacylase activity"/>
    <property type="evidence" value="ECO:0007669"/>
    <property type="project" value="InterPro"/>
</dbReference>
<keyword evidence="3 4" id="KW-0456">Lyase</keyword>
<dbReference type="Pfam" id="PF04073">
    <property type="entry name" value="tRNA_edit"/>
    <property type="match status" value="1"/>
</dbReference>
<evidence type="ECO:0000313" key="6">
    <source>
        <dbReference type="EMBL" id="PMC64106.1"/>
    </source>
</evidence>
<dbReference type="PANTHER" id="PTHR30411:SF0">
    <property type="entry name" value="CYS-TRNA(PRO)_CYS-TRNA(CYS) DEACYLASE YBAK"/>
    <property type="match status" value="1"/>
</dbReference>
<dbReference type="AlphaFoldDB" id="A0A2N6T470"/>
<dbReference type="CDD" id="cd00002">
    <property type="entry name" value="YbaK_deacylase"/>
    <property type="match status" value="1"/>
</dbReference>
<feature type="domain" description="YbaK/aminoacyl-tRNA synthetase-associated" evidence="5">
    <location>
        <begin position="44"/>
        <end position="154"/>
    </location>
</feature>
<dbReference type="GO" id="GO:0016829">
    <property type="term" value="F:lyase activity"/>
    <property type="evidence" value="ECO:0007669"/>
    <property type="project" value="UniProtKB-KW"/>
</dbReference>
<dbReference type="EMBL" id="PNHG01000010">
    <property type="protein sequence ID" value="PMC64106.1"/>
    <property type="molecule type" value="Genomic_DNA"/>
</dbReference>
<dbReference type="InterPro" id="IPR004369">
    <property type="entry name" value="Prolyl-tRNA_editing_YbaK/EbsC"/>
</dbReference>
<reference evidence="6 7" key="1">
    <citation type="submission" date="2017-09" db="EMBL/GenBank/DDBJ databases">
        <title>Bacterial strain isolated from the female urinary microbiota.</title>
        <authorList>
            <person name="Thomas-White K."/>
            <person name="Kumar N."/>
            <person name="Forster S."/>
            <person name="Putonti C."/>
            <person name="Lawley T."/>
            <person name="Wolfe A.J."/>
        </authorList>
    </citation>
    <scope>NUCLEOTIDE SEQUENCE [LARGE SCALE GENOMIC DNA]</scope>
    <source>
        <strain evidence="6 7">UMB0792</strain>
    </source>
</reference>
<comment type="similarity">
    <text evidence="1 4">Belongs to the prolyl-tRNA editing family. YbaK/EbsC subfamily.</text>
</comment>
<sequence length="166" mass="17244">MGAILARVGFMAAKTQALAVLDAAGVPYKLLEYAAHTDHFGDHAVEDLGIDPAVTLKTLVIHHERNFAVCCVPVAGQLSLKKAAKALGWKNAEMATPKDAQRVTGYIVGGISPLGTKQALPTLVDASLAPFPTTYVSAGRRGLSLALNPQDLARVVGASFAPISSA</sequence>
<organism evidence="6 7">
    <name type="scientific">Corynebacterium tuscaniense</name>
    <dbReference type="NCBI Taxonomy" id="302449"/>
    <lineage>
        <taxon>Bacteria</taxon>
        <taxon>Bacillati</taxon>
        <taxon>Actinomycetota</taxon>
        <taxon>Actinomycetes</taxon>
        <taxon>Mycobacteriales</taxon>
        <taxon>Corynebacteriaceae</taxon>
        <taxon>Corynebacterium</taxon>
    </lineage>
</organism>
<dbReference type="PIRSF" id="PIRSF006181">
    <property type="entry name" value="EbsC_YbaK"/>
    <property type="match status" value="1"/>
</dbReference>
<comment type="caution">
    <text evidence="6">The sequence shown here is derived from an EMBL/GenBank/DDBJ whole genome shotgun (WGS) entry which is preliminary data.</text>
</comment>
<dbReference type="NCBIfam" id="TIGR00011">
    <property type="entry name" value="YbaK_EbsC"/>
    <property type="match status" value="1"/>
</dbReference>
<proteinExistence type="inferred from homology"/>
<dbReference type="EC" id="4.2.-.-" evidence="4"/>
<name>A0A2N6T470_9CORY</name>
<evidence type="ECO:0000313" key="7">
    <source>
        <dbReference type="Proteomes" id="UP000235836"/>
    </source>
</evidence>
<accession>A0A2N6T470</accession>
<dbReference type="Gene3D" id="3.90.960.10">
    <property type="entry name" value="YbaK/aminoacyl-tRNA synthetase-associated domain"/>
    <property type="match status" value="1"/>
</dbReference>
<dbReference type="GO" id="GO:0006412">
    <property type="term" value="P:translation"/>
    <property type="evidence" value="ECO:0007669"/>
    <property type="project" value="UniProtKB-KW"/>
</dbReference>
<dbReference type="InterPro" id="IPR007214">
    <property type="entry name" value="YbaK/aa-tRNA-synth-assoc-dom"/>
</dbReference>
<protein>
    <recommendedName>
        <fullName evidence="4">Cys-tRNA(Pro)/Cys-tRNA(Cys) deacylase</fullName>
        <ecNumber evidence="4">4.2.-.-</ecNumber>
    </recommendedName>
</protein>
<evidence type="ECO:0000256" key="2">
    <source>
        <dbReference type="ARBA" id="ARBA00022917"/>
    </source>
</evidence>
<dbReference type="SUPFAM" id="SSF55826">
    <property type="entry name" value="YbaK/ProRS associated domain"/>
    <property type="match status" value="1"/>
</dbReference>
<gene>
    <name evidence="6" type="ORF">CJ203_07635</name>
</gene>
<keyword evidence="2 4" id="KW-0648">Protein biosynthesis</keyword>
<dbReference type="PANTHER" id="PTHR30411">
    <property type="entry name" value="CYTOPLASMIC PROTEIN"/>
    <property type="match status" value="1"/>
</dbReference>
<evidence type="ECO:0000256" key="4">
    <source>
        <dbReference type="PIRNR" id="PIRNR006181"/>
    </source>
</evidence>
<keyword evidence="7" id="KW-1185">Reference proteome</keyword>
<evidence type="ECO:0000256" key="1">
    <source>
        <dbReference type="ARBA" id="ARBA00009798"/>
    </source>
</evidence>
<evidence type="ECO:0000256" key="3">
    <source>
        <dbReference type="ARBA" id="ARBA00023239"/>
    </source>
</evidence>
<dbReference type="Proteomes" id="UP000235836">
    <property type="component" value="Unassembled WGS sequence"/>
</dbReference>
<evidence type="ECO:0000259" key="5">
    <source>
        <dbReference type="Pfam" id="PF04073"/>
    </source>
</evidence>